<evidence type="ECO:0000313" key="2">
    <source>
        <dbReference type="Proteomes" id="UP000001554"/>
    </source>
</evidence>
<gene>
    <name evidence="3" type="primary">LOC118410969</name>
</gene>
<dbReference type="GO" id="GO:0003691">
    <property type="term" value="F:double-stranded telomeric DNA binding"/>
    <property type="evidence" value="ECO:0007669"/>
    <property type="project" value="InterPro"/>
</dbReference>
<dbReference type="PANTHER" id="PTHR14618">
    <property type="entry name" value="HOMEODOX-CONTAINING PROTEIN 1 HMBOX1"/>
    <property type="match status" value="1"/>
</dbReference>
<protein>
    <submittedName>
        <fullName evidence="3">Uncharacterized protein LOC118410969</fullName>
    </submittedName>
</protein>
<reference evidence="2" key="1">
    <citation type="journal article" date="2020" name="Nat. Ecol. Evol.">
        <title>Deeply conserved synteny resolves early events in vertebrate evolution.</title>
        <authorList>
            <person name="Simakov O."/>
            <person name="Marletaz F."/>
            <person name="Yue J.X."/>
            <person name="O'Connell B."/>
            <person name="Jenkins J."/>
            <person name="Brandt A."/>
            <person name="Calef R."/>
            <person name="Tung C.H."/>
            <person name="Huang T.K."/>
            <person name="Schmutz J."/>
            <person name="Satoh N."/>
            <person name="Yu J.K."/>
            <person name="Putnam N.H."/>
            <person name="Green R.E."/>
            <person name="Rokhsar D.S."/>
        </authorList>
    </citation>
    <scope>NUCLEOTIDE SEQUENCE [LARGE SCALE GENOMIC DNA]</scope>
    <source>
        <strain evidence="2">S238N-H82</strain>
    </source>
</reference>
<dbReference type="GeneID" id="118410969"/>
<dbReference type="GO" id="GO:0005634">
    <property type="term" value="C:nucleus"/>
    <property type="evidence" value="ECO:0007669"/>
    <property type="project" value="InterPro"/>
</dbReference>
<dbReference type="InterPro" id="IPR044869">
    <property type="entry name" value="HNF-1_POU"/>
</dbReference>
<organism evidence="2 3">
    <name type="scientific">Branchiostoma floridae</name>
    <name type="common">Florida lancelet</name>
    <name type="synonym">Amphioxus</name>
    <dbReference type="NCBI Taxonomy" id="7739"/>
    <lineage>
        <taxon>Eukaryota</taxon>
        <taxon>Metazoa</taxon>
        <taxon>Chordata</taxon>
        <taxon>Cephalochordata</taxon>
        <taxon>Leptocardii</taxon>
        <taxon>Amphioxiformes</taxon>
        <taxon>Branchiostomatidae</taxon>
        <taxon>Branchiostoma</taxon>
    </lineage>
</organism>
<dbReference type="RefSeq" id="XP_035668849.1">
    <property type="nucleotide sequence ID" value="XM_035812956.1"/>
</dbReference>
<dbReference type="InterPro" id="IPR040363">
    <property type="entry name" value="HMBOX1"/>
</dbReference>
<proteinExistence type="predicted"/>
<evidence type="ECO:0000259" key="1">
    <source>
        <dbReference type="PROSITE" id="PS51936"/>
    </source>
</evidence>
<dbReference type="SUPFAM" id="SSF47413">
    <property type="entry name" value="lambda repressor-like DNA-binding domains"/>
    <property type="match status" value="1"/>
</dbReference>
<dbReference type="PROSITE" id="PS51936">
    <property type="entry name" value="POU_4"/>
    <property type="match status" value="1"/>
</dbReference>
<keyword evidence="2" id="KW-1185">Reference proteome</keyword>
<dbReference type="InterPro" id="IPR010982">
    <property type="entry name" value="Lambda_DNA-bd_dom_sf"/>
</dbReference>
<reference evidence="3" key="2">
    <citation type="submission" date="2025-08" db="UniProtKB">
        <authorList>
            <consortium name="RefSeq"/>
        </authorList>
    </citation>
    <scope>IDENTIFICATION</scope>
    <source>
        <strain evidence="3">S238N-H82</strain>
        <tissue evidence="3">Testes</tissue>
    </source>
</reference>
<dbReference type="KEGG" id="bfo:118410969"/>
<name>A0A9J7KSL7_BRAFL</name>
<feature type="domain" description="POU-specific atypical" evidence="1">
    <location>
        <begin position="156"/>
        <end position="251"/>
    </location>
</feature>
<sequence>MIGIHFASVKMTEDRIDNTEPRFTLEQFNLLTRLVSIGERLQQTGLPWDNMFQALYTMQQSYRLGERLPMVRTGPQSVFTYEQLILLTRQLSIHQSLHQTGLSECSILQILCTMQQNKTGNIDIDEDYLKTDNEKHHYGCQLKMDTTERTENNEIRSLEKAAEHDLMKEVDKMMEKNITDMMDLNREIKEFLLKNNICQEAVAADIGTSRSLVSLFLNHGRGLNIGKKRALYTLYLEQKQTKQGLPIHVKEEL</sequence>
<dbReference type="InterPro" id="IPR006899">
    <property type="entry name" value="HNF-1_N"/>
</dbReference>
<dbReference type="AlphaFoldDB" id="A0A9J7KSL7"/>
<dbReference type="Proteomes" id="UP000001554">
    <property type="component" value="Chromosome 1"/>
</dbReference>
<dbReference type="PANTHER" id="PTHR14618:SF0">
    <property type="entry name" value="HOMEOBOX-CONTAINING PROTEIN 1"/>
    <property type="match status" value="1"/>
</dbReference>
<dbReference type="Pfam" id="PF04814">
    <property type="entry name" value="HNF-1_N"/>
    <property type="match status" value="1"/>
</dbReference>
<accession>A0A9J7KSL7</accession>
<dbReference type="GO" id="GO:0045893">
    <property type="term" value="P:positive regulation of DNA-templated transcription"/>
    <property type="evidence" value="ECO:0007669"/>
    <property type="project" value="InterPro"/>
</dbReference>
<dbReference type="Gene3D" id="1.10.260.40">
    <property type="entry name" value="lambda repressor-like DNA-binding domains"/>
    <property type="match status" value="1"/>
</dbReference>
<dbReference type="OrthoDB" id="10166167at2759"/>
<evidence type="ECO:0000313" key="3">
    <source>
        <dbReference type="RefSeq" id="XP_035668849.1"/>
    </source>
</evidence>